<evidence type="ECO:0000313" key="3">
    <source>
        <dbReference type="EMBL" id="SDF03400.1"/>
    </source>
</evidence>
<sequence length="263" mass="27264">MNKAILSLLLAVCILGMALIMLNDRLRRPDAVPQPAGVTAPAADQAPLPPLSPATPQDPAREAAPQEALAPTPQPALKADAAAPLPEPLPAPSTAPLPPPAPSDRPTAAADQAPRPHAPEAQAPEAQAPAAPKPSPAAAAPKPAAPAVVQAAPTPAVKAAPRQQVISRFVIFARETGATVRLVGNGPLSYKSMQLAGPDRVVVDLEGQWQVKAPGVPKNPLVTNVRIGKSGDKTRVVIDLSGKPKKTRYTLSKDRRMLDIRVD</sequence>
<protein>
    <submittedName>
        <fullName evidence="3">AMIN domain-containing protein</fullName>
    </submittedName>
</protein>
<keyword evidence="4" id="KW-1185">Reference proteome</keyword>
<dbReference type="InterPro" id="IPR021731">
    <property type="entry name" value="AMIN_dom"/>
</dbReference>
<accession>A0A1G7HSI9</accession>
<evidence type="ECO:0000313" key="4">
    <source>
        <dbReference type="Proteomes" id="UP000199355"/>
    </source>
</evidence>
<dbReference type="Proteomes" id="UP000199355">
    <property type="component" value="Unassembled WGS sequence"/>
</dbReference>
<dbReference type="RefSeq" id="WP_092152300.1">
    <property type="nucleotide sequence ID" value="NZ_FNBX01000001.1"/>
</dbReference>
<dbReference type="Gene3D" id="2.60.40.3500">
    <property type="match status" value="1"/>
</dbReference>
<reference evidence="4" key="1">
    <citation type="submission" date="2016-10" db="EMBL/GenBank/DDBJ databases">
        <authorList>
            <person name="Varghese N."/>
            <person name="Submissions S."/>
        </authorList>
    </citation>
    <scope>NUCLEOTIDE SEQUENCE [LARGE SCALE GENOMIC DNA]</scope>
    <source>
        <strain evidence="4">KHC7</strain>
    </source>
</reference>
<proteinExistence type="predicted"/>
<gene>
    <name evidence="3" type="ORF">SAMN05192586_10117</name>
</gene>
<dbReference type="EMBL" id="FNBX01000001">
    <property type="protein sequence ID" value="SDF03400.1"/>
    <property type="molecule type" value="Genomic_DNA"/>
</dbReference>
<dbReference type="STRING" id="571438.SAMN05192586_10117"/>
<dbReference type="OrthoDB" id="5457863at2"/>
<feature type="region of interest" description="Disordered" evidence="1">
    <location>
        <begin position="32"/>
        <end position="146"/>
    </location>
</feature>
<feature type="domain" description="AMIN" evidence="2">
    <location>
        <begin position="175"/>
        <end position="258"/>
    </location>
</feature>
<evidence type="ECO:0000256" key="1">
    <source>
        <dbReference type="SAM" id="MobiDB-lite"/>
    </source>
</evidence>
<evidence type="ECO:0000259" key="2">
    <source>
        <dbReference type="Pfam" id="PF11741"/>
    </source>
</evidence>
<dbReference type="PRINTS" id="PR01217">
    <property type="entry name" value="PRICHEXTENSN"/>
</dbReference>
<feature type="compositionally biased region" description="Low complexity" evidence="1">
    <location>
        <begin position="104"/>
        <end position="146"/>
    </location>
</feature>
<feature type="compositionally biased region" description="Pro residues" evidence="1">
    <location>
        <begin position="85"/>
        <end position="103"/>
    </location>
</feature>
<name>A0A1G7HSI9_9BACT</name>
<dbReference type="Pfam" id="PF11741">
    <property type="entry name" value="AMIN"/>
    <property type="match status" value="1"/>
</dbReference>
<dbReference type="AlphaFoldDB" id="A0A1G7HSI9"/>
<organism evidence="3 4">
    <name type="scientific">Desulfovibrio legallii</name>
    <dbReference type="NCBI Taxonomy" id="571438"/>
    <lineage>
        <taxon>Bacteria</taxon>
        <taxon>Pseudomonadati</taxon>
        <taxon>Thermodesulfobacteriota</taxon>
        <taxon>Desulfovibrionia</taxon>
        <taxon>Desulfovibrionales</taxon>
        <taxon>Desulfovibrionaceae</taxon>
        <taxon>Desulfovibrio</taxon>
    </lineage>
</organism>
<feature type="compositionally biased region" description="Low complexity" evidence="1">
    <location>
        <begin position="75"/>
        <end position="84"/>
    </location>
</feature>